<dbReference type="KEGG" id="pseg:D3H65_27115"/>
<dbReference type="InterPro" id="IPR001279">
    <property type="entry name" value="Metallo-B-lactamas"/>
</dbReference>
<proteinExistence type="predicted"/>
<dbReference type="InterPro" id="IPR036866">
    <property type="entry name" value="RibonucZ/Hydroxyglut_hydro"/>
</dbReference>
<keyword evidence="2" id="KW-0378">Hydrolase</keyword>
<dbReference type="Pfam" id="PF12706">
    <property type="entry name" value="Lactamase_B_2"/>
    <property type="match status" value="1"/>
</dbReference>
<dbReference type="Proteomes" id="UP000263900">
    <property type="component" value="Chromosome"/>
</dbReference>
<keyword evidence="3" id="KW-1185">Reference proteome</keyword>
<protein>
    <submittedName>
        <fullName evidence="2">MBL fold metallo-hydrolase</fullName>
    </submittedName>
</protein>
<evidence type="ECO:0000259" key="1">
    <source>
        <dbReference type="Pfam" id="PF12706"/>
    </source>
</evidence>
<gene>
    <name evidence="2" type="ORF">D3H65_27115</name>
</gene>
<dbReference type="EMBL" id="CP032157">
    <property type="protein sequence ID" value="AXY77427.1"/>
    <property type="molecule type" value="Genomic_DNA"/>
</dbReference>
<feature type="domain" description="Metallo-beta-lactamase" evidence="1">
    <location>
        <begin position="52"/>
        <end position="228"/>
    </location>
</feature>
<dbReference type="GO" id="GO:0016787">
    <property type="term" value="F:hydrolase activity"/>
    <property type="evidence" value="ECO:0007669"/>
    <property type="project" value="UniProtKB-KW"/>
</dbReference>
<reference evidence="2 3" key="1">
    <citation type="submission" date="2018-09" db="EMBL/GenBank/DDBJ databases">
        <title>Genome sequencing of strain 6GH32-13.</title>
        <authorList>
            <person name="Weon H.-Y."/>
            <person name="Heo J."/>
            <person name="Kwon S.-W."/>
        </authorList>
    </citation>
    <scope>NUCLEOTIDE SEQUENCE [LARGE SCALE GENOMIC DNA]</scope>
    <source>
        <strain evidence="2 3">5GH32-13</strain>
    </source>
</reference>
<dbReference type="PANTHER" id="PTHR42663:SF6">
    <property type="entry name" value="HYDROLASE C777.06C-RELATED"/>
    <property type="match status" value="1"/>
</dbReference>
<organism evidence="2 3">
    <name type="scientific">Paraflavitalea soli</name>
    <dbReference type="NCBI Taxonomy" id="2315862"/>
    <lineage>
        <taxon>Bacteria</taxon>
        <taxon>Pseudomonadati</taxon>
        <taxon>Bacteroidota</taxon>
        <taxon>Chitinophagia</taxon>
        <taxon>Chitinophagales</taxon>
        <taxon>Chitinophagaceae</taxon>
        <taxon>Paraflavitalea</taxon>
    </lineage>
</organism>
<dbReference type="CDD" id="cd16279">
    <property type="entry name" value="metallo-hydrolase-like_MBL-fold"/>
    <property type="match status" value="1"/>
</dbReference>
<dbReference type="Gene3D" id="3.60.15.10">
    <property type="entry name" value="Ribonuclease Z/Hydroxyacylglutathione hydrolase-like"/>
    <property type="match status" value="1"/>
</dbReference>
<dbReference type="OrthoDB" id="9781189at2"/>
<dbReference type="AlphaFoldDB" id="A0A3B7MU84"/>
<sequence length="258" mass="29039">MSYPSLKITFLGTGTSSGVPMIACDCPVCQSPDKKDKRLRSSILVQSANTTLAVDAGPDFRYQMLRANVKHLDAIVFTHPHKDHVAGLDDVRAFNFFSQQPMKVFANEMTQEVIIREFPYAFYETRYPGLPEIQLTTIDLTPFMVGDILVTPVQVWHLKMPVMGFRFGKFTYITDANNIEPAEKDKIRGSEVLVLNTLRKEKHISHYSLSEGIAVAQELAIPQTYFTHLSHQMGKHADVETELPEGINLGWDGLVLNL</sequence>
<evidence type="ECO:0000313" key="2">
    <source>
        <dbReference type="EMBL" id="AXY77427.1"/>
    </source>
</evidence>
<dbReference type="RefSeq" id="WP_119053303.1">
    <property type="nucleotide sequence ID" value="NZ_CP032157.1"/>
</dbReference>
<name>A0A3B7MU84_9BACT</name>
<accession>A0A3B7MU84</accession>
<dbReference type="PANTHER" id="PTHR42663">
    <property type="entry name" value="HYDROLASE C777.06C-RELATED-RELATED"/>
    <property type="match status" value="1"/>
</dbReference>
<evidence type="ECO:0000313" key="3">
    <source>
        <dbReference type="Proteomes" id="UP000263900"/>
    </source>
</evidence>
<dbReference type="SUPFAM" id="SSF56281">
    <property type="entry name" value="Metallo-hydrolase/oxidoreductase"/>
    <property type="match status" value="1"/>
</dbReference>